<evidence type="ECO:0000313" key="7">
    <source>
        <dbReference type="Proteomes" id="UP000245138"/>
    </source>
</evidence>
<sequence>MKRGAVSLSFCKMRPARYKASRAFIELQKRISQQEEQIADRWEFFNESVTLYNVGINEFPALILARPMNYPLLQVNSEETHYAGIAL</sequence>
<dbReference type="EMBL" id="QDKJ01000022">
    <property type="protein sequence ID" value="PWC09495.1"/>
    <property type="molecule type" value="Genomic_DNA"/>
</dbReference>
<keyword evidence="3" id="KW-0812">Transmembrane</keyword>
<dbReference type="AlphaFoldDB" id="A0A2U1TJE6"/>
<organism evidence="6 7">
    <name type="scientific">Brenneria roseae subsp. americana</name>
    <dbReference type="NCBI Taxonomy" id="1508507"/>
    <lineage>
        <taxon>Bacteria</taxon>
        <taxon>Pseudomonadati</taxon>
        <taxon>Pseudomonadota</taxon>
        <taxon>Gammaproteobacteria</taxon>
        <taxon>Enterobacterales</taxon>
        <taxon>Pectobacteriaceae</taxon>
        <taxon>Brenneria</taxon>
    </lineage>
</organism>
<evidence type="ECO:0000256" key="4">
    <source>
        <dbReference type="ARBA" id="ARBA00022989"/>
    </source>
</evidence>
<evidence type="ECO:0000256" key="5">
    <source>
        <dbReference type="ARBA" id="ARBA00023136"/>
    </source>
</evidence>
<keyword evidence="5" id="KW-0472">Membrane</keyword>
<name>A0A2U1TJE6_9GAMM</name>
<accession>A0A2U1TJE6</accession>
<proteinExistence type="inferred from homology"/>
<dbReference type="InterPro" id="IPR007156">
    <property type="entry name" value="MamQ_LemA"/>
</dbReference>
<dbReference type="Pfam" id="PF04011">
    <property type="entry name" value="LemA"/>
    <property type="match status" value="1"/>
</dbReference>
<protein>
    <submittedName>
        <fullName evidence="6">Uncharacterized protein</fullName>
    </submittedName>
</protein>
<dbReference type="RefSeq" id="WP_109491386.1">
    <property type="nucleotide sequence ID" value="NZ_QDKJ01000022.1"/>
</dbReference>
<dbReference type="InterPro" id="IPR023353">
    <property type="entry name" value="LemA-like_dom_sf"/>
</dbReference>
<keyword evidence="4" id="KW-1133">Transmembrane helix</keyword>
<keyword evidence="7" id="KW-1185">Reference proteome</keyword>
<comment type="caution">
    <text evidence="6">The sequence shown here is derived from an EMBL/GenBank/DDBJ whole genome shotgun (WGS) entry which is preliminary data.</text>
</comment>
<reference evidence="6 7" key="1">
    <citation type="submission" date="2018-04" db="EMBL/GenBank/DDBJ databases">
        <title>Brenneria corticis sp.nov.</title>
        <authorList>
            <person name="Li Y."/>
        </authorList>
    </citation>
    <scope>NUCLEOTIDE SEQUENCE [LARGE SCALE GENOMIC DNA]</scope>
    <source>
        <strain evidence="6 7">LMG 27715</strain>
    </source>
</reference>
<gene>
    <name evidence="6" type="ORF">B4923_19580</name>
</gene>
<evidence type="ECO:0000256" key="1">
    <source>
        <dbReference type="ARBA" id="ARBA00004167"/>
    </source>
</evidence>
<comment type="similarity">
    <text evidence="2">Belongs to the LemA family.</text>
</comment>
<dbReference type="Proteomes" id="UP000245138">
    <property type="component" value="Unassembled WGS sequence"/>
</dbReference>
<evidence type="ECO:0000256" key="3">
    <source>
        <dbReference type="ARBA" id="ARBA00022692"/>
    </source>
</evidence>
<dbReference type="GO" id="GO:0016020">
    <property type="term" value="C:membrane"/>
    <property type="evidence" value="ECO:0007669"/>
    <property type="project" value="UniProtKB-SubCell"/>
</dbReference>
<dbReference type="Gene3D" id="1.20.1440.20">
    <property type="entry name" value="LemA-like domain"/>
    <property type="match status" value="1"/>
</dbReference>
<evidence type="ECO:0000256" key="2">
    <source>
        <dbReference type="ARBA" id="ARBA00008854"/>
    </source>
</evidence>
<dbReference type="OrthoDB" id="9804152at2"/>
<dbReference type="SUPFAM" id="SSF140478">
    <property type="entry name" value="LemA-like"/>
    <property type="match status" value="1"/>
</dbReference>
<comment type="subcellular location">
    <subcellularLocation>
        <location evidence="1">Membrane</location>
        <topology evidence="1">Single-pass membrane protein</topology>
    </subcellularLocation>
</comment>
<evidence type="ECO:0000313" key="6">
    <source>
        <dbReference type="EMBL" id="PWC09495.1"/>
    </source>
</evidence>